<dbReference type="PANTHER" id="PTHR24421">
    <property type="entry name" value="NITRATE/NITRITE SENSOR PROTEIN NARX-RELATED"/>
    <property type="match status" value="1"/>
</dbReference>
<dbReference type="Pfam" id="PF07730">
    <property type="entry name" value="HisKA_3"/>
    <property type="match status" value="1"/>
</dbReference>
<keyword evidence="8" id="KW-0902">Two-component regulatory system</keyword>
<name>A0ABS1SPW5_9MICO</name>
<keyword evidence="11" id="KW-0472">Membrane</keyword>
<proteinExistence type="predicted"/>
<dbReference type="Proteomes" id="UP001646141">
    <property type="component" value="Unassembled WGS sequence"/>
</dbReference>
<keyword evidence="5" id="KW-0547">Nucleotide-binding</keyword>
<keyword evidence="4" id="KW-0808">Transferase</keyword>
<sequence length="427" mass="46045">MSSSAETRTPAWSLPAWVERSPVRAKIARWALGTRFVDPPIRGFALLLGLSGLLPSAAESSEPLYLLFHYASGLLVIASAFIPLASGTVAAALFVVFLFVFPEYLNPFYTALEFASGLLLVRFAWRWSLVMLGVLVGAGWLARTLTPETAMPLGMQLYSWAYIALLGAAAYLVEARIRREIAQREQNARDHERELQRMRLGVATDVHDTVSHGLATQLAIVRLLSVEQDRDESARMLGELAVRTESAQDELRALLTGLHGGNGAGAPAVPVGAAELRSAVARLSEAAAAGGSRIVTTYGELPEAIRADTLDDAVFVLRELVTNIIKHASGEGERALRVRTITDARGTWLLLASENPVASPVTQVPWSLSARVTQRGGVCEAETVQDRYGVRVLLPLSGAQISTHGLASESSPERGMLDSGKVDEMRV</sequence>
<gene>
    <name evidence="13" type="ORF">D3226_04120</name>
</gene>
<evidence type="ECO:0000256" key="4">
    <source>
        <dbReference type="ARBA" id="ARBA00022679"/>
    </source>
</evidence>
<organism evidence="13 14">
    <name type="scientific">Leucobacter chromiireducens subsp. chromiireducens</name>
    <dbReference type="NCBI Taxonomy" id="660067"/>
    <lineage>
        <taxon>Bacteria</taxon>
        <taxon>Bacillati</taxon>
        <taxon>Actinomycetota</taxon>
        <taxon>Actinomycetes</taxon>
        <taxon>Micrococcales</taxon>
        <taxon>Microbacteriaceae</taxon>
        <taxon>Leucobacter</taxon>
    </lineage>
</organism>
<reference evidence="13 14" key="1">
    <citation type="submission" date="2018-09" db="EMBL/GenBank/DDBJ databases">
        <title>Comparative genomics of Leucobacter spp.</title>
        <authorList>
            <person name="Reis A.C."/>
            <person name="Kolvenbach B.A."/>
            <person name="Corvini P.F.X."/>
            <person name="Nunes O.C."/>
        </authorList>
    </citation>
    <scope>NUCLEOTIDE SEQUENCE [LARGE SCALE GENOMIC DNA]</scope>
    <source>
        <strain evidence="13 14">L-1</strain>
    </source>
</reference>
<comment type="catalytic activity">
    <reaction evidence="1">
        <text>ATP + protein L-histidine = ADP + protein N-phospho-L-histidine.</text>
        <dbReference type="EC" id="2.7.13.3"/>
    </reaction>
</comment>
<evidence type="ECO:0000259" key="12">
    <source>
        <dbReference type="Pfam" id="PF07730"/>
    </source>
</evidence>
<evidence type="ECO:0000256" key="1">
    <source>
        <dbReference type="ARBA" id="ARBA00000085"/>
    </source>
</evidence>
<comment type="caution">
    <text evidence="13">The sequence shown here is derived from an EMBL/GenBank/DDBJ whole genome shotgun (WGS) entry which is preliminary data.</text>
</comment>
<evidence type="ECO:0000256" key="9">
    <source>
        <dbReference type="SAM" id="Coils"/>
    </source>
</evidence>
<feature type="domain" description="Signal transduction histidine kinase subgroup 3 dimerisation and phosphoacceptor" evidence="12">
    <location>
        <begin position="199"/>
        <end position="259"/>
    </location>
</feature>
<feature type="transmembrane region" description="Helical" evidence="11">
    <location>
        <begin position="123"/>
        <end position="142"/>
    </location>
</feature>
<keyword evidence="3" id="KW-0597">Phosphoprotein</keyword>
<evidence type="ECO:0000256" key="5">
    <source>
        <dbReference type="ARBA" id="ARBA00022741"/>
    </source>
</evidence>
<evidence type="ECO:0000256" key="10">
    <source>
        <dbReference type="SAM" id="MobiDB-lite"/>
    </source>
</evidence>
<keyword evidence="9" id="KW-0175">Coiled coil</keyword>
<keyword evidence="11" id="KW-0812">Transmembrane</keyword>
<evidence type="ECO:0000313" key="13">
    <source>
        <dbReference type="EMBL" id="MBL3689147.1"/>
    </source>
</evidence>
<evidence type="ECO:0000256" key="3">
    <source>
        <dbReference type="ARBA" id="ARBA00022553"/>
    </source>
</evidence>
<evidence type="ECO:0000256" key="11">
    <source>
        <dbReference type="SAM" id="Phobius"/>
    </source>
</evidence>
<feature type="compositionally biased region" description="Basic and acidic residues" evidence="10">
    <location>
        <begin position="411"/>
        <end position="427"/>
    </location>
</feature>
<evidence type="ECO:0000256" key="2">
    <source>
        <dbReference type="ARBA" id="ARBA00012438"/>
    </source>
</evidence>
<dbReference type="EMBL" id="QYAD01000001">
    <property type="protein sequence ID" value="MBL3689147.1"/>
    <property type="molecule type" value="Genomic_DNA"/>
</dbReference>
<evidence type="ECO:0000256" key="8">
    <source>
        <dbReference type="ARBA" id="ARBA00023012"/>
    </source>
</evidence>
<evidence type="ECO:0000313" key="14">
    <source>
        <dbReference type="Proteomes" id="UP001646141"/>
    </source>
</evidence>
<dbReference type="PANTHER" id="PTHR24421:SF10">
    <property type="entry name" value="NITRATE_NITRITE SENSOR PROTEIN NARQ"/>
    <property type="match status" value="1"/>
</dbReference>
<feature type="region of interest" description="Disordered" evidence="10">
    <location>
        <begin position="404"/>
        <end position="427"/>
    </location>
</feature>
<feature type="transmembrane region" description="Helical" evidence="11">
    <location>
        <begin position="70"/>
        <end position="102"/>
    </location>
</feature>
<feature type="transmembrane region" description="Helical" evidence="11">
    <location>
        <begin position="157"/>
        <end position="174"/>
    </location>
</feature>
<keyword evidence="11" id="KW-1133">Transmembrane helix</keyword>
<keyword evidence="6" id="KW-0418">Kinase</keyword>
<protein>
    <recommendedName>
        <fullName evidence="2">histidine kinase</fullName>
        <ecNumber evidence="2">2.7.13.3</ecNumber>
    </recommendedName>
</protein>
<keyword evidence="14" id="KW-1185">Reference proteome</keyword>
<dbReference type="InterPro" id="IPR050482">
    <property type="entry name" value="Sensor_HK_TwoCompSys"/>
</dbReference>
<evidence type="ECO:0000256" key="6">
    <source>
        <dbReference type="ARBA" id="ARBA00022777"/>
    </source>
</evidence>
<accession>A0ABS1SPW5</accession>
<feature type="coiled-coil region" evidence="9">
    <location>
        <begin position="174"/>
        <end position="201"/>
    </location>
</feature>
<dbReference type="EC" id="2.7.13.3" evidence="2"/>
<evidence type="ECO:0000256" key="7">
    <source>
        <dbReference type="ARBA" id="ARBA00022840"/>
    </source>
</evidence>
<dbReference type="Gene3D" id="6.10.250.2870">
    <property type="match status" value="1"/>
</dbReference>
<keyword evidence="7" id="KW-0067">ATP-binding</keyword>
<dbReference type="InterPro" id="IPR011712">
    <property type="entry name" value="Sig_transdc_His_kin_sub3_dim/P"/>
</dbReference>